<dbReference type="PANTHER" id="PTHR42880">
    <property type="entry name" value="HOMOCITRATE SYNTHASE"/>
    <property type="match status" value="1"/>
</dbReference>
<dbReference type="Pfam" id="PF22617">
    <property type="entry name" value="HCS_D2"/>
    <property type="match status" value="1"/>
</dbReference>
<dbReference type="EMBL" id="CP009288">
    <property type="protein sequence ID" value="AIQ12519.1"/>
    <property type="molecule type" value="Genomic_DNA"/>
</dbReference>
<name>A0A089IU63_PAEDU</name>
<dbReference type="OrthoDB" id="503431at2"/>
<dbReference type="GO" id="GO:0016740">
    <property type="term" value="F:transferase activity"/>
    <property type="evidence" value="ECO:0007669"/>
    <property type="project" value="UniProtKB-KW"/>
</dbReference>
<dbReference type="Pfam" id="PF00682">
    <property type="entry name" value="HMGL-like"/>
    <property type="match status" value="1"/>
</dbReference>
<evidence type="ECO:0000313" key="4">
    <source>
        <dbReference type="EMBL" id="AIQ12519.1"/>
    </source>
</evidence>
<accession>A0A089IU63</accession>
<keyword evidence="5" id="KW-1185">Reference proteome</keyword>
<dbReference type="AlphaFoldDB" id="A0A089IU63"/>
<sequence length="357" mass="39703">MNDMAELIDYTVDEAFRRSVDLEEISAMASLLQRYGLNVFDVYVRYIDAYRSAIASAELTDRIRCRVRPTADDLSLAQSMGFSKVAILWSNTSGPMALFKLEAALEAASAFAEEIYLFIEDISLTDPGSFDVYWSLVERYGVKRMIYSDSKSRLDPLIARGHLAELLQRAICPLEFCGANMLGLATANSLAALNAGVKHIGVSVAGVGSKGKAAMEEVLMAVKVLWKQTQGPAAHTLADDCEAILSVMNLKVPLDKAVIGRNVFAHESGIHVDGIAKNPELYEVIRPEEVGLTRKLFIGKHSGTASLKHKFREWDLELASNEAVLLLEQVREMAERRKRPINDKELMELYMRQNDLE</sequence>
<dbReference type="InterPro" id="IPR013785">
    <property type="entry name" value="Aldolase_TIM"/>
</dbReference>
<feature type="domain" description="Pyruvate carboxyltransferase" evidence="2">
    <location>
        <begin position="16"/>
        <end position="227"/>
    </location>
</feature>
<feature type="domain" description="2-isopropylmalate synthase/homocitrate synthase post-catalytic" evidence="3">
    <location>
        <begin position="258"/>
        <end position="338"/>
    </location>
</feature>
<dbReference type="KEGG" id="pdu:PDUR_11870"/>
<dbReference type="Gene3D" id="1.10.238.260">
    <property type="match status" value="1"/>
</dbReference>
<reference evidence="4 5" key="1">
    <citation type="submission" date="2014-08" db="EMBL/GenBank/DDBJ databases">
        <title>Comparative genomics of the Paenibacillus odorifer group.</title>
        <authorList>
            <person name="den Bakker H.C."/>
            <person name="Tsai Y.-C."/>
            <person name="Martin N."/>
            <person name="Korlach J."/>
            <person name="Wiedmann M."/>
        </authorList>
    </citation>
    <scope>NUCLEOTIDE SEQUENCE [LARGE SCALE GENOMIC DNA]</scope>
    <source>
        <strain evidence="4 5">DSM 1735</strain>
    </source>
</reference>
<keyword evidence="1" id="KW-0808">Transferase</keyword>
<dbReference type="InterPro" id="IPR000891">
    <property type="entry name" value="PYR_CT"/>
</dbReference>
<gene>
    <name evidence="4" type="ORF">PDUR_11870</name>
</gene>
<dbReference type="SUPFAM" id="SSF51569">
    <property type="entry name" value="Aldolase"/>
    <property type="match status" value="1"/>
</dbReference>
<dbReference type="PANTHER" id="PTHR42880:SF1">
    <property type="entry name" value="ISOPROPYLMALATE_HOMOCITRATE_CITRAMALATE SYNTHASE FAMILY PROTEIN"/>
    <property type="match status" value="1"/>
</dbReference>
<evidence type="ECO:0000259" key="2">
    <source>
        <dbReference type="Pfam" id="PF00682"/>
    </source>
</evidence>
<dbReference type="STRING" id="44251.PDUR_11870"/>
<dbReference type="Proteomes" id="UP000029409">
    <property type="component" value="Chromosome"/>
</dbReference>
<organism evidence="4 5">
    <name type="scientific">Paenibacillus durus</name>
    <name type="common">Paenibacillus azotofixans</name>
    <dbReference type="NCBI Taxonomy" id="44251"/>
    <lineage>
        <taxon>Bacteria</taxon>
        <taxon>Bacillati</taxon>
        <taxon>Bacillota</taxon>
        <taxon>Bacilli</taxon>
        <taxon>Bacillales</taxon>
        <taxon>Paenibacillaceae</taxon>
        <taxon>Paenibacillus</taxon>
    </lineage>
</organism>
<proteinExistence type="predicted"/>
<dbReference type="InterPro" id="IPR054691">
    <property type="entry name" value="LeuA/HCS_post-cat"/>
</dbReference>
<protein>
    <submittedName>
        <fullName evidence="4">Uncharacterized protein</fullName>
    </submittedName>
</protein>
<dbReference type="eggNOG" id="COG0119">
    <property type="taxonomic scope" value="Bacteria"/>
</dbReference>
<evidence type="ECO:0000259" key="3">
    <source>
        <dbReference type="Pfam" id="PF22617"/>
    </source>
</evidence>
<evidence type="ECO:0000256" key="1">
    <source>
        <dbReference type="ARBA" id="ARBA00022679"/>
    </source>
</evidence>
<dbReference type="Gene3D" id="3.20.20.70">
    <property type="entry name" value="Aldolase class I"/>
    <property type="match status" value="1"/>
</dbReference>
<dbReference type="RefSeq" id="WP_042206365.1">
    <property type="nucleotide sequence ID" value="NZ_CP009288.1"/>
</dbReference>
<evidence type="ECO:0000313" key="5">
    <source>
        <dbReference type="Proteomes" id="UP000029409"/>
    </source>
</evidence>